<sequence length="42" mass="4519">MASGLGYYEALPFLAFASSGEETDPEIRSSGPKSDDRPLERA</sequence>
<dbReference type="Proteomes" id="UP000177625">
    <property type="component" value="Unassembled WGS sequence"/>
</dbReference>
<reference evidence="3" key="1">
    <citation type="submission" date="2016-03" db="EMBL/GenBank/DDBJ databases">
        <authorList>
            <person name="Guldener U."/>
        </authorList>
    </citation>
    <scope>NUCLEOTIDE SEQUENCE [LARGE SCALE GENOMIC DNA]</scope>
</reference>
<evidence type="ECO:0000313" key="2">
    <source>
        <dbReference type="EMBL" id="CZT48975.1"/>
    </source>
</evidence>
<evidence type="ECO:0000256" key="1">
    <source>
        <dbReference type="SAM" id="MobiDB-lite"/>
    </source>
</evidence>
<accession>A0A1E1MJS4</accession>
<organism evidence="2 3">
    <name type="scientific">Rhynchosporium secalis</name>
    <name type="common">Barley scald fungus</name>
    <dbReference type="NCBI Taxonomy" id="38038"/>
    <lineage>
        <taxon>Eukaryota</taxon>
        <taxon>Fungi</taxon>
        <taxon>Dikarya</taxon>
        <taxon>Ascomycota</taxon>
        <taxon>Pezizomycotina</taxon>
        <taxon>Leotiomycetes</taxon>
        <taxon>Helotiales</taxon>
        <taxon>Ploettnerulaceae</taxon>
        <taxon>Rhynchosporium</taxon>
    </lineage>
</organism>
<keyword evidence="3" id="KW-1185">Reference proteome</keyword>
<feature type="region of interest" description="Disordered" evidence="1">
    <location>
        <begin position="19"/>
        <end position="42"/>
    </location>
</feature>
<proteinExistence type="predicted"/>
<name>A0A1E1MJS4_RHYSE</name>
<gene>
    <name evidence="2" type="ORF">RSE6_09751</name>
</gene>
<dbReference type="EMBL" id="FJVC01000358">
    <property type="protein sequence ID" value="CZT48975.1"/>
    <property type="molecule type" value="Genomic_DNA"/>
</dbReference>
<dbReference type="AlphaFoldDB" id="A0A1E1MJS4"/>
<protein>
    <submittedName>
        <fullName evidence="2">Uncharacterized protein</fullName>
    </submittedName>
</protein>
<feature type="compositionally biased region" description="Basic and acidic residues" evidence="1">
    <location>
        <begin position="33"/>
        <end position="42"/>
    </location>
</feature>
<evidence type="ECO:0000313" key="3">
    <source>
        <dbReference type="Proteomes" id="UP000177625"/>
    </source>
</evidence>